<dbReference type="SUPFAM" id="SSF111283">
    <property type="entry name" value="Putative modulator of DNA gyrase, PmbA/TldD"/>
    <property type="match status" value="1"/>
</dbReference>
<proteinExistence type="predicted"/>
<feature type="domain" description="Metalloprotease TldD/E central" evidence="3">
    <location>
        <begin position="113"/>
        <end position="203"/>
    </location>
</feature>
<dbReference type="InterPro" id="IPR036059">
    <property type="entry name" value="TldD/PmbA_sf"/>
</dbReference>
<organism evidence="4 5">
    <name type="scientific">Methanococcus maripaludis</name>
    <name type="common">Methanococcus deltae</name>
    <dbReference type="NCBI Taxonomy" id="39152"/>
    <lineage>
        <taxon>Archaea</taxon>
        <taxon>Methanobacteriati</taxon>
        <taxon>Methanobacteriota</taxon>
        <taxon>Methanomada group</taxon>
        <taxon>Methanococci</taxon>
        <taxon>Methanococcales</taxon>
        <taxon>Methanococcaceae</taxon>
        <taxon>Methanococcus</taxon>
    </lineage>
</organism>
<reference evidence="5" key="1">
    <citation type="journal article" date="2018" name="Genome Announc.">
        <title>Complete Genome Sequence of the Methanococcus maripaludis Type Strain JJ (DSM 2067), a Model for Selenoprotein Synthesis in Archaea.</title>
        <authorList>
            <person name="Poehlein A."/>
            <person name="Heym D."/>
            <person name="Quitzke V."/>
            <person name="Fersch J."/>
            <person name="Daniel R."/>
            <person name="Rother M."/>
        </authorList>
    </citation>
    <scope>NUCLEOTIDE SEQUENCE [LARGE SCALE GENOMIC DNA]</scope>
    <source>
        <strain evidence="5">DSM 2067</strain>
    </source>
</reference>
<dbReference type="AlphaFoldDB" id="A0A2L1CBE8"/>
<feature type="domain" description="Metalloprotease TldD/E C-terminal" evidence="2">
    <location>
        <begin position="216"/>
        <end position="419"/>
    </location>
</feature>
<dbReference type="InterPro" id="IPR045569">
    <property type="entry name" value="Metalloprtase-TldD/E_C"/>
</dbReference>
<sequence length="424" mass="47387">MVLIMETDLQYLIDRIMEISEKKGFEAEVFISKGKHFSSELDGENLDSIEESDDFGIGVRVIKDKKVGFAYSSKNDIDVVNKAMENLIYDSDTCFSNPEKYAHPKGMFYDDVKKLTEKELIDALFEMKDILKENKITTVSGGVSNSYGYSRIINSNGVDVEEENTYYSASIAGINNGETAYDYLTKNNIFDVKELAENVVEFLKNPNAIKTEFEGNIVLDQRALNSLLSYTLIPAFNAENVQRNRSVLKDKLECDVFGENITIEDDGTRDYSLYSAVVDGEGTKTQKTTLIENGVLKNYLYDIKRANIEGKESTGNASRGYSSLPSVGPTNIVIEPVEKQENIDEYLYINTLIGTHTANPITGDFSVEISNSYIMKKGEKTPVKKGLLSGNIFEILKTAVPLDRVEQRGKLISPPLLFNGKILV</sequence>
<dbReference type="PANTHER" id="PTHR43421">
    <property type="entry name" value="METALLOPROTEASE PMBA"/>
    <property type="match status" value="1"/>
</dbReference>
<feature type="domain" description="Metalloprotease TldD/E N-terminal" evidence="1">
    <location>
        <begin position="27"/>
        <end position="86"/>
    </location>
</feature>
<evidence type="ECO:0000313" key="4">
    <source>
        <dbReference type="EMBL" id="AVB76692.1"/>
    </source>
</evidence>
<dbReference type="KEGG" id="mmad:MMJJ_13130"/>
<evidence type="ECO:0000313" key="5">
    <source>
        <dbReference type="Proteomes" id="UP000239462"/>
    </source>
</evidence>
<dbReference type="InterPro" id="IPR035068">
    <property type="entry name" value="TldD/PmbA_N"/>
</dbReference>
<dbReference type="EMBL" id="CP026606">
    <property type="protein sequence ID" value="AVB76692.1"/>
    <property type="molecule type" value="Genomic_DNA"/>
</dbReference>
<name>A0A2L1CBE8_METMI</name>
<protein>
    <submittedName>
        <fullName evidence="4">Protease TldD</fullName>
    </submittedName>
</protein>
<dbReference type="GO" id="GO:0005829">
    <property type="term" value="C:cytosol"/>
    <property type="evidence" value="ECO:0007669"/>
    <property type="project" value="TreeGrafter"/>
</dbReference>
<dbReference type="Gene3D" id="3.30.2290.10">
    <property type="entry name" value="PmbA/TldD superfamily"/>
    <property type="match status" value="1"/>
</dbReference>
<evidence type="ECO:0000259" key="2">
    <source>
        <dbReference type="Pfam" id="PF19289"/>
    </source>
</evidence>
<evidence type="ECO:0000259" key="1">
    <source>
        <dbReference type="Pfam" id="PF01523"/>
    </source>
</evidence>
<dbReference type="Proteomes" id="UP000239462">
    <property type="component" value="Chromosome"/>
</dbReference>
<dbReference type="PANTHER" id="PTHR43421:SF1">
    <property type="entry name" value="METALLOPROTEASE PMBA"/>
    <property type="match status" value="1"/>
</dbReference>
<dbReference type="InterPro" id="IPR045570">
    <property type="entry name" value="Metalloprtase-TldD/E_cen_dom"/>
</dbReference>
<keyword evidence="4" id="KW-0645">Protease</keyword>
<evidence type="ECO:0000259" key="3">
    <source>
        <dbReference type="Pfam" id="PF19290"/>
    </source>
</evidence>
<dbReference type="Pfam" id="PF19289">
    <property type="entry name" value="PmbA_TldD_3rd"/>
    <property type="match status" value="1"/>
</dbReference>
<dbReference type="GO" id="GO:0006508">
    <property type="term" value="P:proteolysis"/>
    <property type="evidence" value="ECO:0007669"/>
    <property type="project" value="UniProtKB-KW"/>
</dbReference>
<dbReference type="Pfam" id="PF19290">
    <property type="entry name" value="PmbA_TldD_2nd"/>
    <property type="match status" value="1"/>
</dbReference>
<gene>
    <name evidence="4" type="ORF">MMJJ_13130</name>
</gene>
<dbReference type="InterPro" id="IPR002510">
    <property type="entry name" value="Metalloprtase-TldD/E_N"/>
</dbReference>
<dbReference type="GO" id="GO:0008237">
    <property type="term" value="F:metallopeptidase activity"/>
    <property type="evidence" value="ECO:0007669"/>
    <property type="project" value="InterPro"/>
</dbReference>
<dbReference type="InterPro" id="IPR047657">
    <property type="entry name" value="PmbA"/>
</dbReference>
<dbReference type="Pfam" id="PF01523">
    <property type="entry name" value="PmbA_TldD_1st"/>
    <property type="match status" value="1"/>
</dbReference>
<keyword evidence="4" id="KW-0378">Hydrolase</keyword>
<accession>A0A2L1CBE8</accession>